<accession>A0A3F3QI78</accession>
<feature type="chain" id="PRO_5017577288" evidence="1">
    <location>
        <begin position="17"/>
        <end position="88"/>
    </location>
</feature>
<feature type="signal peptide" evidence="1">
    <location>
        <begin position="1"/>
        <end position="16"/>
    </location>
</feature>
<dbReference type="AlphaFoldDB" id="A0A3F3QI78"/>
<evidence type="ECO:0000313" key="2">
    <source>
        <dbReference type="EMBL" id="RDH38988.1"/>
    </source>
</evidence>
<evidence type="ECO:0000313" key="3">
    <source>
        <dbReference type="Proteomes" id="UP000253729"/>
    </source>
</evidence>
<dbReference type="EMBL" id="KZ852032">
    <property type="protein sequence ID" value="RDH38988.1"/>
    <property type="molecule type" value="Genomic_DNA"/>
</dbReference>
<evidence type="ECO:0000256" key="1">
    <source>
        <dbReference type="SAM" id="SignalP"/>
    </source>
</evidence>
<keyword evidence="3" id="KW-1185">Reference proteome</keyword>
<reference evidence="2 3" key="1">
    <citation type="submission" date="2018-07" db="EMBL/GenBank/DDBJ databases">
        <title>The genomes of Aspergillus section Nigri reveals drivers in fungal speciation.</title>
        <authorList>
            <consortium name="DOE Joint Genome Institute"/>
            <person name="Vesth T.C."/>
            <person name="Nybo J."/>
            <person name="Theobald S."/>
            <person name="Brandl J."/>
            <person name="Frisvad J.C."/>
            <person name="Nielsen K.F."/>
            <person name="Lyhne E.K."/>
            <person name="Kogle M.E."/>
            <person name="Kuo A."/>
            <person name="Riley R."/>
            <person name="Clum A."/>
            <person name="Nolan M."/>
            <person name="Lipzen A."/>
            <person name="Salamov A."/>
            <person name="Henrissat B."/>
            <person name="Wiebenga A."/>
            <person name="De vries R.P."/>
            <person name="Grigoriev I.V."/>
            <person name="Mortensen U.H."/>
            <person name="Andersen M.R."/>
            <person name="Baker S.E."/>
        </authorList>
    </citation>
    <scope>NUCLEOTIDE SEQUENCE [LARGE SCALE GENOMIC DNA]</scope>
    <source>
        <strain evidence="2 3">CBS 139.54b</strain>
    </source>
</reference>
<name>A0A3F3QI78_9EURO</name>
<dbReference type="Proteomes" id="UP000253729">
    <property type="component" value="Unassembled WGS sequence"/>
</dbReference>
<organism evidence="2 3">
    <name type="scientific">Aspergillus welwitschiae</name>
    <dbReference type="NCBI Taxonomy" id="1341132"/>
    <lineage>
        <taxon>Eukaryota</taxon>
        <taxon>Fungi</taxon>
        <taxon>Dikarya</taxon>
        <taxon>Ascomycota</taxon>
        <taxon>Pezizomycotina</taxon>
        <taxon>Eurotiomycetes</taxon>
        <taxon>Eurotiomycetidae</taxon>
        <taxon>Eurotiales</taxon>
        <taxon>Aspergillaceae</taxon>
        <taxon>Aspergillus</taxon>
        <taxon>Aspergillus subgen. Circumdati</taxon>
    </lineage>
</organism>
<protein>
    <submittedName>
        <fullName evidence="2">Uncharacterized protein</fullName>
    </submittedName>
</protein>
<sequence>MLVCVLPACSLVGAQSTATVLLLLRPFSPARGPGQAHGNHFTGRVDFPQKIVLGLGQWKVSNDLRMGRLDARWIDGRRVRMWLFEEGD</sequence>
<dbReference type="RefSeq" id="XP_026632010.1">
    <property type="nucleotide sequence ID" value="XM_026764000.1"/>
</dbReference>
<dbReference type="GeneID" id="38132356"/>
<proteinExistence type="predicted"/>
<gene>
    <name evidence="2" type="ORF">BDQ94DRAFT_132141</name>
</gene>
<keyword evidence="1" id="KW-0732">Signal</keyword>